<evidence type="ECO:0000256" key="3">
    <source>
        <dbReference type="ARBA" id="ARBA00010306"/>
    </source>
</evidence>
<keyword evidence="7" id="KW-0507">mRNA processing</keyword>
<name>A0ABR3GPL9_9PEZI</name>
<evidence type="ECO:0000313" key="14">
    <source>
        <dbReference type="Proteomes" id="UP001447188"/>
    </source>
</evidence>
<comment type="subunit">
    <text evidence="4">Component of the NuA4 histone acetyltransferase complex.</text>
</comment>
<evidence type="ECO:0000256" key="9">
    <source>
        <dbReference type="ARBA" id="ARBA00023242"/>
    </source>
</evidence>
<proteinExistence type="inferred from homology"/>
<feature type="region of interest" description="Disordered" evidence="10">
    <location>
        <begin position="462"/>
        <end position="488"/>
    </location>
</feature>
<dbReference type="CDD" id="cd02646">
    <property type="entry name" value="R3H_G-patch"/>
    <property type="match status" value="1"/>
</dbReference>
<dbReference type="SUPFAM" id="SSF54160">
    <property type="entry name" value="Chromo domain-like"/>
    <property type="match status" value="1"/>
</dbReference>
<evidence type="ECO:0000256" key="1">
    <source>
        <dbReference type="ARBA" id="ARBA00004123"/>
    </source>
</evidence>
<feature type="domain" description="R3H" evidence="12">
    <location>
        <begin position="647"/>
        <end position="709"/>
    </location>
</feature>
<feature type="compositionally biased region" description="Low complexity" evidence="10">
    <location>
        <begin position="244"/>
        <end position="256"/>
    </location>
</feature>
<dbReference type="EMBL" id="JBBBZM010000030">
    <property type="protein sequence ID" value="KAL0637818.1"/>
    <property type="molecule type" value="Genomic_DNA"/>
</dbReference>
<dbReference type="Pfam" id="PF01585">
    <property type="entry name" value="G-patch"/>
    <property type="match status" value="1"/>
</dbReference>
<feature type="region of interest" description="Disordered" evidence="10">
    <location>
        <begin position="576"/>
        <end position="596"/>
    </location>
</feature>
<keyword evidence="14" id="KW-1185">Reference proteome</keyword>
<dbReference type="InterPro" id="IPR000467">
    <property type="entry name" value="G_patch_dom"/>
</dbReference>
<feature type="compositionally biased region" description="Acidic residues" evidence="10">
    <location>
        <begin position="105"/>
        <end position="119"/>
    </location>
</feature>
<evidence type="ECO:0000256" key="8">
    <source>
        <dbReference type="ARBA" id="ARBA00023187"/>
    </source>
</evidence>
<comment type="subcellular location">
    <subcellularLocation>
        <location evidence="2">Cytoplasm</location>
    </subcellularLocation>
    <subcellularLocation>
        <location evidence="1">Nucleus</location>
    </subcellularLocation>
</comment>
<evidence type="ECO:0000256" key="10">
    <source>
        <dbReference type="SAM" id="MobiDB-lite"/>
    </source>
</evidence>
<protein>
    <recommendedName>
        <fullName evidence="5">Protein SQS1</fullName>
    </recommendedName>
</protein>
<evidence type="ECO:0000259" key="11">
    <source>
        <dbReference type="PROSITE" id="PS50174"/>
    </source>
</evidence>
<dbReference type="InterPro" id="IPR023780">
    <property type="entry name" value="Chromo_domain"/>
</dbReference>
<sequence>MARSKNRGGGSGSRGGRGRGGRGRGGGGGPHYFSQNPDPPENSHRGFSLADEAKNTERHHGNYAASPLRHSRISFVSAGHLDSTDLFKPLVTDGPRTQTGQTLDSTDETEQEEEGDDPMASEGPSDSPLEVSTGVLPQNVDMDMENLDLDPPDPPAFVAAATYSPKKQVPAQGFVVDTIGDSSLRPKGKVPVQVARSPSPGSESSSGSEKVVFVPRHMRPRPAAPRASSSMKSPTPREQSPLPIETIETTTSFITIDDPPPVFTTTAAVEHELGDAPILENPFPASFSGRVTQGNKRRRRRRKKKSSSDDDDAIEDYIENVAETMRAEAEDAAAAAHALGIAEASVAPDLTTNRANRRDLGAEDSWSSTDSDGAAEDSDAVNTYKADQLWEEHGLADFDDISTSSEGPKGAVNAVLGKRARPSGTQYLVQWRGFGVDDAAWVLAETLDSSADAKIEAYEVTLAADSSDGGNDDGNSDDEEDDEDEENGDHKLARLLQRQEALGITDSDLELNIELDTLMELDPAAYARVSGKKKKGRYAFLPEIAPNAATGFFPSASRFADAYDDFDLMDRDRPSLARKKKQKKGKGKEKAVVPDLSDEELQTTLRNSWMKDQEKKKTQKAEREVLRAEGLLGRGKHGKGGWKVKEGIAMDEVRKAIGEFLVGSDGSIAFPPMDKSKRKAIHNIAANFGLKSKSSGSGKTRFPILYKTAQTVPFPDEASIQAAMTNPRFFNRPIGRGGPARPGRGGGGGGVVHHREGDIVGASAPEIGVENKGWRMLEKMGYVAGMSLGLEGREGIVKPVEAVVKISKAGLG</sequence>
<dbReference type="PROSITE" id="PS51061">
    <property type="entry name" value="R3H"/>
    <property type="match status" value="1"/>
</dbReference>
<feature type="region of interest" description="Disordered" evidence="10">
    <location>
        <begin position="1"/>
        <end position="70"/>
    </location>
</feature>
<organism evidence="13 14">
    <name type="scientific">Discina gigas</name>
    <dbReference type="NCBI Taxonomy" id="1032678"/>
    <lineage>
        <taxon>Eukaryota</taxon>
        <taxon>Fungi</taxon>
        <taxon>Dikarya</taxon>
        <taxon>Ascomycota</taxon>
        <taxon>Pezizomycotina</taxon>
        <taxon>Pezizomycetes</taxon>
        <taxon>Pezizales</taxon>
        <taxon>Discinaceae</taxon>
        <taxon>Discina</taxon>
    </lineage>
</organism>
<dbReference type="Pfam" id="PF00385">
    <property type="entry name" value="Chromo"/>
    <property type="match status" value="1"/>
</dbReference>
<dbReference type="Pfam" id="PF01424">
    <property type="entry name" value="R3H"/>
    <property type="match status" value="1"/>
</dbReference>
<keyword evidence="9" id="KW-0539">Nucleus</keyword>
<dbReference type="InterPro" id="IPR034082">
    <property type="entry name" value="R3H_G-patch"/>
</dbReference>
<feature type="compositionally biased region" description="Low complexity" evidence="10">
    <location>
        <begin position="197"/>
        <end position="209"/>
    </location>
</feature>
<keyword evidence="6" id="KW-0963">Cytoplasm</keyword>
<evidence type="ECO:0000256" key="2">
    <source>
        <dbReference type="ARBA" id="ARBA00004496"/>
    </source>
</evidence>
<feature type="region of interest" description="Disordered" evidence="10">
    <location>
        <begin position="85"/>
        <end position="158"/>
    </location>
</feature>
<dbReference type="Gene3D" id="3.30.1370.50">
    <property type="entry name" value="R3H-like domain"/>
    <property type="match status" value="1"/>
</dbReference>
<dbReference type="SUPFAM" id="SSF82708">
    <property type="entry name" value="R3H domain"/>
    <property type="match status" value="1"/>
</dbReference>
<dbReference type="SMART" id="SM00298">
    <property type="entry name" value="CHROMO"/>
    <property type="match status" value="1"/>
</dbReference>
<accession>A0ABR3GPL9</accession>
<dbReference type="CDD" id="cd00024">
    <property type="entry name" value="CD_CSD"/>
    <property type="match status" value="1"/>
</dbReference>
<evidence type="ECO:0000313" key="13">
    <source>
        <dbReference type="EMBL" id="KAL0637818.1"/>
    </source>
</evidence>
<dbReference type="SMART" id="SM00393">
    <property type="entry name" value="R3H"/>
    <property type="match status" value="1"/>
</dbReference>
<evidence type="ECO:0000256" key="4">
    <source>
        <dbReference type="ARBA" id="ARBA00011353"/>
    </source>
</evidence>
<feature type="compositionally biased region" description="Basic and acidic residues" evidence="10">
    <location>
        <begin position="51"/>
        <end position="60"/>
    </location>
</feature>
<dbReference type="InterPro" id="IPR000953">
    <property type="entry name" value="Chromo/chromo_shadow_dom"/>
</dbReference>
<gene>
    <name evidence="13" type="primary">SQS1_2</name>
    <name evidence="13" type="ORF">Q9L58_003208</name>
</gene>
<dbReference type="InterPro" id="IPR036867">
    <property type="entry name" value="R3H_dom_sf"/>
</dbReference>
<comment type="caution">
    <text evidence="13">The sequence shown here is derived from an EMBL/GenBank/DDBJ whole genome shotgun (WGS) entry which is preliminary data.</text>
</comment>
<dbReference type="InterPro" id="IPR051189">
    <property type="entry name" value="Splicing_assoc_domain"/>
</dbReference>
<dbReference type="SMART" id="SM00443">
    <property type="entry name" value="G_patch"/>
    <property type="match status" value="1"/>
</dbReference>
<evidence type="ECO:0000256" key="7">
    <source>
        <dbReference type="ARBA" id="ARBA00022664"/>
    </source>
</evidence>
<evidence type="ECO:0000256" key="5">
    <source>
        <dbReference type="ARBA" id="ARBA00018964"/>
    </source>
</evidence>
<feature type="compositionally biased region" description="Acidic residues" evidence="10">
    <location>
        <begin position="470"/>
        <end position="487"/>
    </location>
</feature>
<dbReference type="Gene3D" id="2.40.50.40">
    <property type="match status" value="1"/>
</dbReference>
<feature type="compositionally biased region" description="Gly residues" evidence="10">
    <location>
        <begin position="735"/>
        <end position="750"/>
    </location>
</feature>
<keyword evidence="8" id="KW-0508">mRNA splicing</keyword>
<feature type="region of interest" description="Disordered" evidence="10">
    <location>
        <begin position="277"/>
        <end position="314"/>
    </location>
</feature>
<feature type="region of interest" description="Disordered" evidence="10">
    <location>
        <begin position="728"/>
        <end position="750"/>
    </location>
</feature>
<feature type="region of interest" description="Disordered" evidence="10">
    <location>
        <begin position="179"/>
        <end position="261"/>
    </location>
</feature>
<feature type="compositionally biased region" description="Basic residues" evidence="10">
    <location>
        <begin position="576"/>
        <end position="587"/>
    </location>
</feature>
<feature type="compositionally biased region" description="Acidic residues" evidence="10">
    <location>
        <begin position="142"/>
        <end position="151"/>
    </location>
</feature>
<dbReference type="PANTHER" id="PTHR14195">
    <property type="entry name" value="G PATCH DOMAIN CONTAINING PROTEIN 2"/>
    <property type="match status" value="1"/>
</dbReference>
<evidence type="ECO:0000256" key="6">
    <source>
        <dbReference type="ARBA" id="ARBA00022490"/>
    </source>
</evidence>
<comment type="similarity">
    <text evidence="3">Belongs to the SQS1 family.</text>
</comment>
<feature type="domain" description="G-patch" evidence="11">
    <location>
        <begin position="769"/>
        <end position="812"/>
    </location>
</feature>
<reference evidence="13 14" key="1">
    <citation type="submission" date="2024-02" db="EMBL/GenBank/DDBJ databases">
        <title>Discinaceae phylogenomics.</title>
        <authorList>
            <person name="Dirks A.C."/>
            <person name="James T.Y."/>
        </authorList>
    </citation>
    <scope>NUCLEOTIDE SEQUENCE [LARGE SCALE GENOMIC DNA]</scope>
    <source>
        <strain evidence="13 14">ACD0624</strain>
    </source>
</reference>
<feature type="compositionally biased region" description="Basic residues" evidence="10">
    <location>
        <begin position="295"/>
        <end position="305"/>
    </location>
</feature>
<dbReference type="PROSITE" id="PS50174">
    <property type="entry name" value="G_PATCH"/>
    <property type="match status" value="1"/>
</dbReference>
<dbReference type="InterPro" id="IPR001374">
    <property type="entry name" value="R3H_dom"/>
</dbReference>
<evidence type="ECO:0000259" key="12">
    <source>
        <dbReference type="PROSITE" id="PS51061"/>
    </source>
</evidence>
<feature type="region of interest" description="Disordered" evidence="10">
    <location>
        <begin position="352"/>
        <end position="380"/>
    </location>
</feature>
<dbReference type="Proteomes" id="UP001447188">
    <property type="component" value="Unassembled WGS sequence"/>
</dbReference>
<dbReference type="InterPro" id="IPR016197">
    <property type="entry name" value="Chromo-like_dom_sf"/>
</dbReference>